<dbReference type="Gene3D" id="3.90.320.10">
    <property type="match status" value="1"/>
</dbReference>
<reference evidence="2" key="2">
    <citation type="submission" date="2022-09" db="EMBL/GenBank/DDBJ databases">
        <authorList>
            <person name="Sun Q."/>
            <person name="Ohkuma M."/>
        </authorList>
    </citation>
    <scope>NUCLEOTIDE SEQUENCE</scope>
    <source>
        <strain evidence="2">JCM 13583</strain>
    </source>
</reference>
<organism evidence="2 3">
    <name type="scientific">Thermogymnomonas acidicola</name>
    <dbReference type="NCBI Taxonomy" id="399579"/>
    <lineage>
        <taxon>Archaea</taxon>
        <taxon>Methanobacteriati</taxon>
        <taxon>Thermoplasmatota</taxon>
        <taxon>Thermoplasmata</taxon>
        <taxon>Thermoplasmatales</taxon>
        <taxon>Thermogymnomonas</taxon>
    </lineage>
</organism>
<comment type="caution">
    <text evidence="2">The sequence shown here is derived from an EMBL/GenBank/DDBJ whole genome shotgun (WGS) entry which is preliminary data.</text>
</comment>
<evidence type="ECO:0000313" key="3">
    <source>
        <dbReference type="Proteomes" id="UP000632195"/>
    </source>
</evidence>
<gene>
    <name evidence="2" type="ORF">GCM10007108_11700</name>
</gene>
<feature type="domain" description="DUF83" evidence="1">
    <location>
        <begin position="8"/>
        <end position="166"/>
    </location>
</feature>
<name>A0AA37F9L7_9ARCH</name>
<evidence type="ECO:0000313" key="2">
    <source>
        <dbReference type="EMBL" id="GGM75406.1"/>
    </source>
</evidence>
<dbReference type="InterPro" id="IPR011604">
    <property type="entry name" value="PDDEXK-like_dom_sf"/>
</dbReference>
<sequence length="169" mass="19398">MRPEEIRGTDVSYSQICDRRLWLSVHNIYITDGTEFVMEGKYLAENREHPGFSRVKVGSNVIDNLEILPDGTALVHEYKRGRKALKADVLQLAHYLNCLLSGYGVEARGILHLTGSRKVVEIALPEHLQELQEAYRKIESMTVSEIPQAKRNWFCRRGCSYVEFCWGGR</sequence>
<dbReference type="PANTHER" id="PTHR37168">
    <property type="entry name" value="CRISPR-ASSOCIATED EXONUCLEASE CAS4"/>
    <property type="match status" value="1"/>
</dbReference>
<accession>A0AA37F9L7</accession>
<dbReference type="Proteomes" id="UP000632195">
    <property type="component" value="Unassembled WGS sequence"/>
</dbReference>
<protein>
    <recommendedName>
        <fullName evidence="1">DUF83 domain-containing protein</fullName>
    </recommendedName>
</protein>
<dbReference type="Pfam" id="PF01930">
    <property type="entry name" value="Cas_Cas4"/>
    <property type="match status" value="1"/>
</dbReference>
<reference evidence="2" key="1">
    <citation type="journal article" date="2014" name="Int. J. Syst. Evol. Microbiol.">
        <title>Complete genome sequence of Corynebacterium casei LMG S-19264T (=DSM 44701T), isolated from a smear-ripened cheese.</title>
        <authorList>
            <consortium name="US DOE Joint Genome Institute (JGI-PGF)"/>
            <person name="Walter F."/>
            <person name="Albersmeier A."/>
            <person name="Kalinowski J."/>
            <person name="Ruckert C."/>
        </authorList>
    </citation>
    <scope>NUCLEOTIDE SEQUENCE</scope>
    <source>
        <strain evidence="2">JCM 13583</strain>
    </source>
</reference>
<dbReference type="InterPro" id="IPR022765">
    <property type="entry name" value="Dna2/Cas4_DUF83"/>
</dbReference>
<evidence type="ECO:0000259" key="1">
    <source>
        <dbReference type="Pfam" id="PF01930"/>
    </source>
</evidence>
<dbReference type="EMBL" id="BMNY01000001">
    <property type="protein sequence ID" value="GGM75406.1"/>
    <property type="molecule type" value="Genomic_DNA"/>
</dbReference>
<dbReference type="PANTHER" id="PTHR37168:SF2">
    <property type="entry name" value="CRISPR-ASSOCIATED EXONUCLEASE CAS4"/>
    <property type="match status" value="1"/>
</dbReference>
<dbReference type="AlphaFoldDB" id="A0AA37F9L7"/>
<proteinExistence type="predicted"/>
<keyword evidence="3" id="KW-1185">Reference proteome</keyword>